<protein>
    <submittedName>
        <fullName evidence="2">Uncharacterized protein</fullName>
    </submittedName>
</protein>
<keyword evidence="3" id="KW-1185">Reference proteome</keyword>
<dbReference type="AlphaFoldDB" id="A0A0M0JRU5"/>
<organism evidence="2 3">
    <name type="scientific">Chrysochromulina tobinii</name>
    <dbReference type="NCBI Taxonomy" id="1460289"/>
    <lineage>
        <taxon>Eukaryota</taxon>
        <taxon>Haptista</taxon>
        <taxon>Haptophyta</taxon>
        <taxon>Prymnesiophyceae</taxon>
        <taxon>Prymnesiales</taxon>
        <taxon>Chrysochromulinaceae</taxon>
        <taxon>Chrysochromulina</taxon>
    </lineage>
</organism>
<gene>
    <name evidence="2" type="ORF">Ctob_004697</name>
</gene>
<evidence type="ECO:0000313" key="3">
    <source>
        <dbReference type="Proteomes" id="UP000037460"/>
    </source>
</evidence>
<accession>A0A0M0JRU5</accession>
<proteinExistence type="predicted"/>
<feature type="compositionally biased region" description="Acidic residues" evidence="1">
    <location>
        <begin position="135"/>
        <end position="146"/>
    </location>
</feature>
<comment type="caution">
    <text evidence="2">The sequence shown here is derived from an EMBL/GenBank/DDBJ whole genome shotgun (WGS) entry which is preliminary data.</text>
</comment>
<feature type="region of interest" description="Disordered" evidence="1">
    <location>
        <begin position="125"/>
        <end position="146"/>
    </location>
</feature>
<evidence type="ECO:0000256" key="1">
    <source>
        <dbReference type="SAM" id="MobiDB-lite"/>
    </source>
</evidence>
<evidence type="ECO:0000313" key="2">
    <source>
        <dbReference type="EMBL" id="KOO29220.1"/>
    </source>
</evidence>
<name>A0A0M0JRU5_9EUKA</name>
<sequence>MKLTTQTGQTVSAVTKAVTQSESPTRQELLRLIQQAAETSLLAALHENVGAKNETLNASAYRLDQHPKVAAPQEVEKAKAAEWAAPVADAQAAAEKADSAHEKAAVDKEAAEWVASSLYEASSLQEASSMRSSTEDYEDVGAEDETLNAEDETLNAKDETLNAKDWWEKASPAIESAFDKVRSAVSDASPIIAAKVKSFLGDHFGIDAEEAAASST</sequence>
<dbReference type="EMBL" id="JWZX01002447">
    <property type="protein sequence ID" value="KOO29220.1"/>
    <property type="molecule type" value="Genomic_DNA"/>
</dbReference>
<dbReference type="Proteomes" id="UP000037460">
    <property type="component" value="Unassembled WGS sequence"/>
</dbReference>
<reference evidence="3" key="1">
    <citation type="journal article" date="2015" name="PLoS Genet.">
        <title>Genome Sequence and Transcriptome Analyses of Chrysochromulina tobin: Metabolic Tools for Enhanced Algal Fitness in the Prominent Order Prymnesiales (Haptophyceae).</title>
        <authorList>
            <person name="Hovde B.T."/>
            <person name="Deodato C.R."/>
            <person name="Hunsperger H.M."/>
            <person name="Ryken S.A."/>
            <person name="Yost W."/>
            <person name="Jha R.K."/>
            <person name="Patterson J."/>
            <person name="Monnat R.J. Jr."/>
            <person name="Barlow S.B."/>
            <person name="Starkenburg S.R."/>
            <person name="Cattolico R.A."/>
        </authorList>
    </citation>
    <scope>NUCLEOTIDE SEQUENCE</scope>
    <source>
        <strain evidence="3">CCMP291</strain>
    </source>
</reference>